<evidence type="ECO:0000256" key="1">
    <source>
        <dbReference type="SAM" id="MobiDB-lite"/>
    </source>
</evidence>
<dbReference type="Pfam" id="PF26282">
    <property type="entry name" value="Ig_TRAPPC9-Trs120_3rd"/>
    <property type="match status" value="1"/>
</dbReference>
<dbReference type="PANTHER" id="PTHR21512">
    <property type="entry name" value="TRAFFICKING PROTEIN PARTICLE COMPLEX SUBUNIT 9"/>
    <property type="match status" value="1"/>
</dbReference>
<proteinExistence type="predicted"/>
<dbReference type="Pfam" id="PF26254">
    <property type="entry name" value="Ig_TRAPPC9-Trs120_1st"/>
    <property type="match status" value="1"/>
</dbReference>
<dbReference type="AlphaFoldDB" id="A0A0P1BJD5"/>
<dbReference type="PANTHER" id="PTHR21512:SF5">
    <property type="entry name" value="TRAFFICKING PROTEIN PARTICLE COMPLEX SUBUNIT 9"/>
    <property type="match status" value="1"/>
</dbReference>
<dbReference type="Proteomes" id="UP000054845">
    <property type="component" value="Unassembled WGS sequence"/>
</dbReference>
<name>A0A0P1BJD5_9BASI</name>
<dbReference type="Pfam" id="PF26280">
    <property type="entry name" value="Ig_TRAPPC9-Trs120_2nd"/>
    <property type="match status" value="1"/>
</dbReference>
<accession>A0A0P1BJD5</accession>
<dbReference type="EMBL" id="CCYA01000278">
    <property type="protein sequence ID" value="CEH16022.1"/>
    <property type="molecule type" value="Genomic_DNA"/>
</dbReference>
<feature type="domain" description="Trs120/TRAPPC9 third Ig-like" evidence="3">
    <location>
        <begin position="325"/>
        <end position="433"/>
    </location>
</feature>
<evidence type="ECO:0000313" key="4">
    <source>
        <dbReference type="EMBL" id="CEH16022.1"/>
    </source>
</evidence>
<evidence type="ECO:0000313" key="5">
    <source>
        <dbReference type="Proteomes" id="UP000054845"/>
    </source>
</evidence>
<dbReference type="InterPro" id="IPR013935">
    <property type="entry name" value="Trs120_TRAPPC9"/>
</dbReference>
<organism evidence="4 5">
    <name type="scientific">Ceraceosorus bombacis</name>
    <dbReference type="NCBI Taxonomy" id="401625"/>
    <lineage>
        <taxon>Eukaryota</taxon>
        <taxon>Fungi</taxon>
        <taxon>Dikarya</taxon>
        <taxon>Basidiomycota</taxon>
        <taxon>Ustilaginomycotina</taxon>
        <taxon>Exobasidiomycetes</taxon>
        <taxon>Ceraceosorales</taxon>
        <taxon>Ceraceosoraceae</taxon>
        <taxon>Ceraceosorus</taxon>
    </lineage>
</organism>
<reference evidence="4 5" key="1">
    <citation type="submission" date="2014-09" db="EMBL/GenBank/DDBJ databases">
        <authorList>
            <person name="Magalhaes I.L.F."/>
            <person name="Oliveira U."/>
            <person name="Santos F.R."/>
            <person name="Vidigal T.H.D.A."/>
            <person name="Brescovit A.D."/>
            <person name="Santos A.J."/>
        </authorList>
    </citation>
    <scope>NUCLEOTIDE SEQUENCE [LARGE SCALE GENOMIC DNA]</scope>
</reference>
<dbReference type="GO" id="GO:0005802">
    <property type="term" value="C:trans-Golgi network"/>
    <property type="evidence" value="ECO:0007669"/>
    <property type="project" value="TreeGrafter"/>
</dbReference>
<keyword evidence="5" id="KW-1185">Reference proteome</keyword>
<dbReference type="InterPro" id="IPR058565">
    <property type="entry name" value="Ig_TRAPPC9_Trs120_1st"/>
</dbReference>
<dbReference type="OrthoDB" id="27962at2759"/>
<evidence type="ECO:0000259" key="2">
    <source>
        <dbReference type="Pfam" id="PF26254"/>
    </source>
</evidence>
<dbReference type="InterPro" id="IPR058567">
    <property type="entry name" value="Ig_TRAPPC9_Trs120_3rd"/>
</dbReference>
<sequence length="564" mass="61610">MPPLSTHQILLTGTPTKVGTTRARGCSIALSGCAPRSFRVLNKDAKDKVQIAQSNELDDRRLKIKATGLDARPLVLAQARMAAALQRNESSTSADVTNKKIVSTPSSKFVSCQVVDPQPLLVLQSASTPHGSLVLLDGEMTTIRLQVLNAGTLPVDWIRLSFMDNLSEKMKKELNEGELNPSQAFLAEDKLLHSPVLSYSLSPRHAKHQISPGETRELQVNVRARVGCTHLSIFADYAYVDGPGRGGLQTDEARDWYHRRLSVPLAITVLPVVELGKLEIKTLRPYEAVRTLADGLKALERTGGGLPDGLADAKLFERLLQGRPDKECLVSFPMVNAHRNNVEVVVSLKDEAYHSKLRVRRSLPQNARAQIVFPFPRLDISTEELDRPIPSLSPRQFVVPKSKSSPAEQAVARARFWLAQEVVAKLSGWRERAPGVRSDGIGGANEHASLEGTSTNARSSSARWIDRSTGRKGYIDLSSLMVADDHLQCLRRDPLSLSLHISTFAGGDAVQENGLVGSEEANGRLTPENDANEGLQRTNGTLDNGARSASKVPFKVIVDERPEA</sequence>
<evidence type="ECO:0000259" key="3">
    <source>
        <dbReference type="Pfam" id="PF26282"/>
    </source>
</evidence>
<protein>
    <submittedName>
        <fullName evidence="4">PROTEIN BRUNELLESCHI</fullName>
    </submittedName>
</protein>
<feature type="region of interest" description="Disordered" evidence="1">
    <location>
        <begin position="520"/>
        <end position="564"/>
    </location>
</feature>
<feature type="domain" description="Trs120/TRAPPC9 first Ig-like" evidence="2">
    <location>
        <begin position="2"/>
        <end position="116"/>
    </location>
</feature>
<dbReference type="STRING" id="401625.A0A0P1BJD5"/>